<dbReference type="RefSeq" id="WP_113678239.1">
    <property type="nucleotide sequence ID" value="NZ_CP030261.1"/>
</dbReference>
<dbReference type="AlphaFoldDB" id="A0A344LTN0"/>
<dbReference type="KEGG" id="ffl:HYN86_11980"/>
<reference evidence="1 2" key="1">
    <citation type="submission" date="2018-06" db="EMBL/GenBank/DDBJ databases">
        <title>Genome sequencing of Flavobacterium.</title>
        <authorList>
            <person name="Baek M.-G."/>
            <person name="Yi H."/>
        </authorList>
    </citation>
    <scope>NUCLEOTIDE SEQUENCE [LARGE SCALE GENOMIC DNA]</scope>
    <source>
        <strain evidence="1 2">HYN0086</strain>
    </source>
</reference>
<accession>A0A344LTN0</accession>
<keyword evidence="2" id="KW-1185">Reference proteome</keyword>
<sequence>MIELLDIRNQKLWDEINQKFNIEYAESSDNEYGVYSINNSVTFFIDKSNLCKDSFTHEMLHVYMTIKDLYFTSSLKLTFTQSKILSENLTLQLIEHIGNCLDHVKMLPIYLELGFDRKKFVKDYNQYKCSQEEITQFNNYYKVGKKVNLKMIDAYVGRLVSVLCDPNEDFDYSSDLNKLEKVDPLLFKIIARLINHTKEIKVIDRTIFEDDHRTVISNFYKNMIKWISKNSFAS</sequence>
<proteinExistence type="predicted"/>
<organism evidence="1 2">
    <name type="scientific">Flavobacterium fluviale</name>
    <dbReference type="NCBI Taxonomy" id="2249356"/>
    <lineage>
        <taxon>Bacteria</taxon>
        <taxon>Pseudomonadati</taxon>
        <taxon>Bacteroidota</taxon>
        <taxon>Flavobacteriia</taxon>
        <taxon>Flavobacteriales</taxon>
        <taxon>Flavobacteriaceae</taxon>
        <taxon>Flavobacterium</taxon>
    </lineage>
</organism>
<protein>
    <submittedName>
        <fullName evidence="1">Uncharacterized protein</fullName>
    </submittedName>
</protein>
<gene>
    <name evidence="1" type="ORF">HYN86_11980</name>
</gene>
<evidence type="ECO:0000313" key="2">
    <source>
        <dbReference type="Proteomes" id="UP000251561"/>
    </source>
</evidence>
<name>A0A344LTN0_9FLAO</name>
<dbReference type="Proteomes" id="UP000251561">
    <property type="component" value="Chromosome"/>
</dbReference>
<dbReference type="OrthoDB" id="1123391at2"/>
<evidence type="ECO:0000313" key="1">
    <source>
        <dbReference type="EMBL" id="AXB57272.1"/>
    </source>
</evidence>
<dbReference type="EMBL" id="CP030261">
    <property type="protein sequence ID" value="AXB57272.1"/>
    <property type="molecule type" value="Genomic_DNA"/>
</dbReference>